<protein>
    <recommendedName>
        <fullName evidence="4">DUF3304 domain-containing protein</fullName>
    </recommendedName>
</protein>
<dbReference type="AlphaFoldDB" id="A0A2U8FM74"/>
<keyword evidence="3" id="KW-1185">Reference proteome</keyword>
<evidence type="ECO:0000313" key="3">
    <source>
        <dbReference type="Proteomes" id="UP000244892"/>
    </source>
</evidence>
<sequence>MITSFTRTAWRLSALILLLGSTACSSAPKQLGLPVVGVNYTDFDYSMSVYDTVRADNRVSSGELTPFSAGGQMCCFDLPRQWQPGMKLKVRSYKGVSEGGKWVRDDVTEQLVEVPRYEPGELGTLWVLQFADGRVEVLNSMVSPEHPQWTGSVKGWPKPSLAYRTKIWKIYYESARDGVRLYEELLAELEQAPKERSNSAWAHAARYRPAELKGYTGPSDPAYLAHLRREYSEGLVKSKAQVKKLEGEEPR</sequence>
<dbReference type="RefSeq" id="WP_109033796.1">
    <property type="nucleotide sequence ID" value="NZ_CP029210.1"/>
</dbReference>
<accession>A0A2U8FM74</accession>
<dbReference type="Pfam" id="PF11745">
    <property type="entry name" value="DUF3304"/>
    <property type="match status" value="1"/>
</dbReference>
<dbReference type="KEGG" id="aon:DEH84_00410"/>
<evidence type="ECO:0000256" key="1">
    <source>
        <dbReference type="SAM" id="SignalP"/>
    </source>
</evidence>
<reference evidence="2 3" key="1">
    <citation type="submission" date="2018-05" db="EMBL/GenBank/DDBJ databases">
        <title>complete genome sequence of Aquabacterium olei NBRC 110486.</title>
        <authorList>
            <person name="Tang B."/>
            <person name="Chang J."/>
            <person name="Zhang L."/>
            <person name="Yang H."/>
        </authorList>
    </citation>
    <scope>NUCLEOTIDE SEQUENCE [LARGE SCALE GENOMIC DNA]</scope>
    <source>
        <strain evidence="2 3">NBRC 110486</strain>
    </source>
</reference>
<name>A0A2U8FM74_9BURK</name>
<evidence type="ECO:0000313" key="2">
    <source>
        <dbReference type="EMBL" id="AWI52078.1"/>
    </source>
</evidence>
<gene>
    <name evidence="2" type="ORF">DEH84_00410</name>
</gene>
<dbReference type="PROSITE" id="PS51257">
    <property type="entry name" value="PROKAR_LIPOPROTEIN"/>
    <property type="match status" value="1"/>
</dbReference>
<keyword evidence="1" id="KW-0732">Signal</keyword>
<feature type="chain" id="PRO_5016020915" description="DUF3304 domain-containing protein" evidence="1">
    <location>
        <begin position="27"/>
        <end position="251"/>
    </location>
</feature>
<proteinExistence type="predicted"/>
<dbReference type="Proteomes" id="UP000244892">
    <property type="component" value="Chromosome"/>
</dbReference>
<dbReference type="OrthoDB" id="8707794at2"/>
<evidence type="ECO:0008006" key="4">
    <source>
        <dbReference type="Google" id="ProtNLM"/>
    </source>
</evidence>
<dbReference type="InterPro" id="IPR021733">
    <property type="entry name" value="DUF3304"/>
</dbReference>
<feature type="signal peptide" evidence="1">
    <location>
        <begin position="1"/>
        <end position="26"/>
    </location>
</feature>
<organism evidence="2 3">
    <name type="scientific">Aquabacterium olei</name>
    <dbReference type="NCBI Taxonomy" id="1296669"/>
    <lineage>
        <taxon>Bacteria</taxon>
        <taxon>Pseudomonadati</taxon>
        <taxon>Pseudomonadota</taxon>
        <taxon>Betaproteobacteria</taxon>
        <taxon>Burkholderiales</taxon>
        <taxon>Aquabacterium</taxon>
    </lineage>
</organism>
<dbReference type="EMBL" id="CP029210">
    <property type="protein sequence ID" value="AWI52078.1"/>
    <property type="molecule type" value="Genomic_DNA"/>
</dbReference>